<evidence type="ECO:0000256" key="5">
    <source>
        <dbReference type="ARBA" id="ARBA00022722"/>
    </source>
</evidence>
<comment type="similarity">
    <text evidence="1">Belongs to the beta type-B retroviral polymerase family. HERV class-II K(HML-2) pol subfamily.</text>
</comment>
<dbReference type="SUPFAM" id="SSF56672">
    <property type="entry name" value="DNA/RNA polymerases"/>
    <property type="match status" value="1"/>
</dbReference>
<sequence length="260" mass="30180">WLLSKQKLKVLNELVEEQLLKGNIVETNSPWNSPVFVIKKLGKDKWDLLHDLRKTNKVIEDMESLQPEQHMPSSTMLPQNWQLAVIDIKDCFFQIPLHSADAPQFVFSVPSINGEAPRWRYHWQVLPQGMKNSPTIFQWYIKKILAPICAEVGEAIIQHYTDDVLVCAPHDDVLQYLLDLTISTLAGAGFELQQEKVQKILPWRYLHLEISNRTITPQKLEISDRPRTLWYLHQLCGSLNRVRPWLGITTEDLSPLFNLL</sequence>
<dbReference type="EC" id="3.1.26.4" evidence="2"/>
<dbReference type="InterPro" id="IPR043128">
    <property type="entry name" value="Rev_trsase/Diguanyl_cyclase"/>
</dbReference>
<evidence type="ECO:0000256" key="4">
    <source>
        <dbReference type="ARBA" id="ARBA00022695"/>
    </source>
</evidence>
<dbReference type="GO" id="GO:0003964">
    <property type="term" value="F:RNA-directed DNA polymerase activity"/>
    <property type="evidence" value="ECO:0007669"/>
    <property type="project" value="UniProtKB-KW"/>
</dbReference>
<evidence type="ECO:0000256" key="7">
    <source>
        <dbReference type="ARBA" id="ARBA00022801"/>
    </source>
</evidence>
<dbReference type="GO" id="GO:0004523">
    <property type="term" value="F:RNA-DNA hybrid ribonuclease activity"/>
    <property type="evidence" value="ECO:0007669"/>
    <property type="project" value="UniProtKB-EC"/>
</dbReference>
<dbReference type="OrthoDB" id="6773263at2759"/>
<keyword evidence="8" id="KW-0695">RNA-directed DNA polymerase</keyword>
<evidence type="ECO:0000256" key="6">
    <source>
        <dbReference type="ARBA" id="ARBA00022759"/>
    </source>
</evidence>
<organism evidence="10 11">
    <name type="scientific">Nicator chloris</name>
    <dbReference type="NCBI Taxonomy" id="237433"/>
    <lineage>
        <taxon>Eukaryota</taxon>
        <taxon>Metazoa</taxon>
        <taxon>Chordata</taxon>
        <taxon>Craniata</taxon>
        <taxon>Vertebrata</taxon>
        <taxon>Euteleostomi</taxon>
        <taxon>Archelosauria</taxon>
        <taxon>Archosauria</taxon>
        <taxon>Dinosauria</taxon>
        <taxon>Saurischia</taxon>
        <taxon>Theropoda</taxon>
        <taxon>Coelurosauria</taxon>
        <taxon>Aves</taxon>
        <taxon>Neognathae</taxon>
        <taxon>Neoaves</taxon>
        <taxon>Telluraves</taxon>
        <taxon>Australaves</taxon>
        <taxon>Passeriformes</taxon>
        <taxon>Sylvioidea</taxon>
        <taxon>Pycnonotidae</taxon>
        <taxon>Nicator</taxon>
    </lineage>
</organism>
<dbReference type="PANTHER" id="PTHR41694:SF3">
    <property type="entry name" value="RNA-DIRECTED DNA POLYMERASE-RELATED"/>
    <property type="match status" value="1"/>
</dbReference>
<dbReference type="Proteomes" id="UP000653383">
    <property type="component" value="Unassembled WGS sequence"/>
</dbReference>
<dbReference type="Pfam" id="PF00078">
    <property type="entry name" value="RVT_1"/>
    <property type="match status" value="1"/>
</dbReference>
<comment type="caution">
    <text evidence="10">The sequence shown here is derived from an EMBL/GenBank/DDBJ whole genome shotgun (WGS) entry which is preliminary data.</text>
</comment>
<keyword evidence="7" id="KW-0378">Hydrolase</keyword>
<dbReference type="PANTHER" id="PTHR41694">
    <property type="entry name" value="ENDOGENOUS RETROVIRUS GROUP K MEMBER POL PROTEIN"/>
    <property type="match status" value="1"/>
</dbReference>
<evidence type="ECO:0000256" key="8">
    <source>
        <dbReference type="ARBA" id="ARBA00022918"/>
    </source>
</evidence>
<keyword evidence="3" id="KW-0808">Transferase</keyword>
<protein>
    <recommendedName>
        <fullName evidence="2">ribonuclease H</fullName>
        <ecNumber evidence="2">3.1.26.4</ecNumber>
    </recommendedName>
</protein>
<evidence type="ECO:0000256" key="2">
    <source>
        <dbReference type="ARBA" id="ARBA00012180"/>
    </source>
</evidence>
<dbReference type="GO" id="GO:0035613">
    <property type="term" value="F:RNA stem-loop binding"/>
    <property type="evidence" value="ECO:0007669"/>
    <property type="project" value="TreeGrafter"/>
</dbReference>
<feature type="domain" description="Reverse transcriptase" evidence="9">
    <location>
        <begin position="19"/>
        <end position="250"/>
    </location>
</feature>
<dbReference type="InterPro" id="IPR010661">
    <property type="entry name" value="RVT_thumb"/>
</dbReference>
<name>A0A852HU59_9PASS</name>
<evidence type="ECO:0000259" key="9">
    <source>
        <dbReference type="PROSITE" id="PS50878"/>
    </source>
</evidence>
<reference evidence="10" key="1">
    <citation type="submission" date="2020-02" db="EMBL/GenBank/DDBJ databases">
        <title>Bird 10,000 Genomes (B10K) Project - Family phase.</title>
        <authorList>
            <person name="Zhang G."/>
        </authorList>
    </citation>
    <scope>NUCLEOTIDE SEQUENCE</scope>
    <source>
        <strain evidence="10">B10K-DU-002-40</strain>
        <tissue evidence="10">Muscle</tissue>
    </source>
</reference>
<evidence type="ECO:0000313" key="11">
    <source>
        <dbReference type="Proteomes" id="UP000653383"/>
    </source>
</evidence>
<dbReference type="InterPro" id="IPR043502">
    <property type="entry name" value="DNA/RNA_pol_sf"/>
</dbReference>
<keyword evidence="4" id="KW-0548">Nucleotidyltransferase</keyword>
<dbReference type="InterPro" id="IPR000477">
    <property type="entry name" value="RT_dom"/>
</dbReference>
<proteinExistence type="inferred from homology"/>
<gene>
    <name evidence="10" type="primary">Ervk18_0</name>
    <name evidence="10" type="ORF">NICCHL_R04494</name>
</gene>
<dbReference type="Gene3D" id="3.10.10.10">
    <property type="entry name" value="HIV Type 1 Reverse Transcriptase, subunit A, domain 1"/>
    <property type="match status" value="1"/>
</dbReference>
<feature type="non-terminal residue" evidence="10">
    <location>
        <position position="260"/>
    </location>
</feature>
<dbReference type="AlphaFoldDB" id="A0A852HU59"/>
<dbReference type="EMBL" id="WAAE01013779">
    <property type="protein sequence ID" value="NXX30718.1"/>
    <property type="molecule type" value="Genomic_DNA"/>
</dbReference>
<keyword evidence="11" id="KW-1185">Reference proteome</keyword>
<accession>A0A852HU59</accession>
<dbReference type="Gene3D" id="3.30.70.270">
    <property type="match status" value="2"/>
</dbReference>
<evidence type="ECO:0000313" key="10">
    <source>
        <dbReference type="EMBL" id="NXX30718.1"/>
    </source>
</evidence>
<dbReference type="Pfam" id="PF06817">
    <property type="entry name" value="RVT_thumb"/>
    <property type="match status" value="1"/>
</dbReference>
<feature type="non-terminal residue" evidence="10">
    <location>
        <position position="1"/>
    </location>
</feature>
<evidence type="ECO:0000256" key="1">
    <source>
        <dbReference type="ARBA" id="ARBA00010879"/>
    </source>
</evidence>
<keyword evidence="6" id="KW-0255">Endonuclease</keyword>
<keyword evidence="5" id="KW-0540">Nuclease</keyword>
<evidence type="ECO:0000256" key="3">
    <source>
        <dbReference type="ARBA" id="ARBA00022679"/>
    </source>
</evidence>
<dbReference type="PROSITE" id="PS50878">
    <property type="entry name" value="RT_POL"/>
    <property type="match status" value="1"/>
</dbReference>